<feature type="transmembrane region" description="Helical" evidence="6">
    <location>
        <begin position="119"/>
        <end position="137"/>
    </location>
</feature>
<dbReference type="Proteomes" id="UP000515146">
    <property type="component" value="Unplaced"/>
</dbReference>
<dbReference type="KEGG" id="dpte:113795261"/>
<dbReference type="Gene3D" id="1.20.1250.20">
    <property type="entry name" value="MFS general substrate transporter like domains"/>
    <property type="match status" value="1"/>
</dbReference>
<dbReference type="OMA" id="NVCEMLA"/>
<dbReference type="InParanoid" id="A0A6P6Y776"/>
<name>A0A6P6Y776_DERPT</name>
<feature type="transmembrane region" description="Helical" evidence="6">
    <location>
        <begin position="16"/>
        <end position="34"/>
    </location>
</feature>
<dbReference type="InterPro" id="IPR011701">
    <property type="entry name" value="MFS"/>
</dbReference>
<comment type="subcellular location">
    <subcellularLocation>
        <location evidence="1">Membrane</location>
        <topology evidence="1">Multi-pass membrane protein</topology>
    </subcellularLocation>
</comment>
<keyword evidence="3 6" id="KW-1133">Transmembrane helix</keyword>
<feature type="transmembrane region" description="Helical" evidence="6">
    <location>
        <begin position="407"/>
        <end position="428"/>
    </location>
</feature>
<feature type="transmembrane region" description="Helical" evidence="6">
    <location>
        <begin position="354"/>
        <end position="376"/>
    </location>
</feature>
<feature type="compositionally biased region" description="Polar residues" evidence="5">
    <location>
        <begin position="678"/>
        <end position="687"/>
    </location>
</feature>
<gene>
    <name evidence="8" type="primary">LOC113795261</name>
</gene>
<evidence type="ECO:0000256" key="1">
    <source>
        <dbReference type="ARBA" id="ARBA00004141"/>
    </source>
</evidence>
<feature type="compositionally biased region" description="Low complexity" evidence="5">
    <location>
        <begin position="652"/>
        <end position="670"/>
    </location>
</feature>
<keyword evidence="7" id="KW-1185">Reference proteome</keyword>
<dbReference type="GO" id="GO:0016020">
    <property type="term" value="C:membrane"/>
    <property type="evidence" value="ECO:0007669"/>
    <property type="project" value="UniProtKB-SubCell"/>
</dbReference>
<dbReference type="PANTHER" id="PTHR24064">
    <property type="entry name" value="SOLUTE CARRIER FAMILY 22 MEMBER"/>
    <property type="match status" value="1"/>
</dbReference>
<dbReference type="OrthoDB" id="6420551at2759"/>
<organism evidence="7 8">
    <name type="scientific">Dermatophagoides pteronyssinus</name>
    <name type="common">European house dust mite</name>
    <dbReference type="NCBI Taxonomy" id="6956"/>
    <lineage>
        <taxon>Eukaryota</taxon>
        <taxon>Metazoa</taxon>
        <taxon>Ecdysozoa</taxon>
        <taxon>Arthropoda</taxon>
        <taxon>Chelicerata</taxon>
        <taxon>Arachnida</taxon>
        <taxon>Acari</taxon>
        <taxon>Acariformes</taxon>
        <taxon>Sarcoptiformes</taxon>
        <taxon>Astigmata</taxon>
        <taxon>Psoroptidia</taxon>
        <taxon>Analgoidea</taxon>
        <taxon>Pyroglyphidae</taxon>
        <taxon>Dermatophagoidinae</taxon>
        <taxon>Dermatophagoides</taxon>
    </lineage>
</organism>
<keyword evidence="4 6" id="KW-0472">Membrane</keyword>
<dbReference type="AlphaFoldDB" id="A0A6P6Y776"/>
<feature type="region of interest" description="Disordered" evidence="5">
    <location>
        <begin position="652"/>
        <end position="687"/>
    </location>
</feature>
<accession>A0A6P6Y776</accession>
<dbReference type="Pfam" id="PF07690">
    <property type="entry name" value="MFS_1"/>
    <property type="match status" value="1"/>
</dbReference>
<evidence type="ECO:0000256" key="5">
    <source>
        <dbReference type="SAM" id="MobiDB-lite"/>
    </source>
</evidence>
<dbReference type="RefSeq" id="XP_027201252.1">
    <property type="nucleotide sequence ID" value="XM_027345451.1"/>
</dbReference>
<feature type="transmembrane region" description="Helical" evidence="6">
    <location>
        <begin position="174"/>
        <end position="196"/>
    </location>
</feature>
<evidence type="ECO:0000256" key="6">
    <source>
        <dbReference type="SAM" id="Phobius"/>
    </source>
</evidence>
<evidence type="ECO:0000256" key="4">
    <source>
        <dbReference type="ARBA" id="ARBA00023136"/>
    </source>
</evidence>
<proteinExistence type="predicted"/>
<evidence type="ECO:0000313" key="8">
    <source>
        <dbReference type="RefSeq" id="XP_027201252.1"/>
    </source>
</evidence>
<protein>
    <submittedName>
        <fullName evidence="8">Solute carrier family 22 member 1-like</fullName>
    </submittedName>
</protein>
<feature type="transmembrane region" description="Helical" evidence="6">
    <location>
        <begin position="235"/>
        <end position="259"/>
    </location>
</feature>
<dbReference type="GO" id="GO:0022857">
    <property type="term" value="F:transmembrane transporter activity"/>
    <property type="evidence" value="ECO:0007669"/>
    <property type="project" value="InterPro"/>
</dbReference>
<dbReference type="SUPFAM" id="SSF103473">
    <property type="entry name" value="MFS general substrate transporter"/>
    <property type="match status" value="1"/>
</dbReference>
<dbReference type="InterPro" id="IPR036259">
    <property type="entry name" value="MFS_trans_sf"/>
</dbReference>
<feature type="transmembrane region" description="Helical" evidence="6">
    <location>
        <begin position="448"/>
        <end position="469"/>
    </location>
</feature>
<evidence type="ECO:0000256" key="3">
    <source>
        <dbReference type="ARBA" id="ARBA00022989"/>
    </source>
</evidence>
<feature type="transmembrane region" description="Helical" evidence="6">
    <location>
        <begin position="382"/>
        <end position="400"/>
    </location>
</feature>
<feature type="transmembrane region" description="Helical" evidence="6">
    <location>
        <begin position="149"/>
        <end position="168"/>
    </location>
</feature>
<evidence type="ECO:0000313" key="7">
    <source>
        <dbReference type="Proteomes" id="UP000515146"/>
    </source>
</evidence>
<feature type="transmembrane region" description="Helical" evidence="6">
    <location>
        <begin position="208"/>
        <end position="229"/>
    </location>
</feature>
<sequence length="727" mass="83749">MSISPLDFILLQFGQPGYYLIFLCFLFCCLQLPIPSKQQNDYRSKINLFGVTNINHNSSSSHYQQQIFDQCNIYIDPIYHWKGKQSCPNGWEYWWPSSSNSGKNLVTEFNLVCEQKQSLLILMNLICLSSLFGAIIFGTIADRFGRCRILNLTIYLFIASSLSVYFVQDFLQFLIFYNLQIFFVNGLQISAYILLLELYPTPYQLRANFFWFIFYSLILILISLLVLAIDDWRYMQLSIAIPSFAFITYLFVLPSSPLWQTIVKQNQKSALKTLKHFSKFSQNSTTQTTAISLNQIQQHLQNLFTSTLTVWIQPSSFDQQQPLNNDDYSIQSPSSTIIHQQQQTRPSLSRPGPILRWFLLTNFYLFFVLTILNSFINTIYNTLIDLSFIILIYHLTIWLGSRIIQSLLFFINGLLIIVSLVLREYLIVYKAKVEQNDFDYRLLLIPPILMVIARSIGRIILIFISFHAVKSIPTNIRATGFGCCIFWMQIARISIPHLIVLSNYLPFHSLELMFGILALCNGGLSLLYPNLEQKPLPNTLIDLEETKQYLSSSFQSSKSSTMATTTRRISSLSSSKRYPSYRDLKTFNQTIKNQQRSNGNDIYMINNGNGDLFSLSSNYNTIHSTRQRSSPPTTQNLNNGHEILIHRNDLQNSLNSSNSNSNGENHTETTNSDERISLSDSPSNSFQAQIIQTRNNNSRPSYIPYNNNVDDPFLQELNSRLHQSHDV</sequence>
<keyword evidence="2 6" id="KW-0812">Transmembrane</keyword>
<reference evidence="8" key="1">
    <citation type="submission" date="2025-08" db="UniProtKB">
        <authorList>
            <consortium name="RefSeq"/>
        </authorList>
    </citation>
    <scope>IDENTIFICATION</scope>
    <source>
        <strain evidence="8">Airmid</strain>
    </source>
</reference>
<evidence type="ECO:0000256" key="2">
    <source>
        <dbReference type="ARBA" id="ARBA00022692"/>
    </source>
</evidence>